<feature type="transmembrane region" description="Helical" evidence="1">
    <location>
        <begin position="21"/>
        <end position="40"/>
    </location>
</feature>
<feature type="transmembrane region" description="Helical" evidence="1">
    <location>
        <begin position="475"/>
        <end position="493"/>
    </location>
</feature>
<evidence type="ECO:0000313" key="2">
    <source>
        <dbReference type="EMBL" id="HGM58381.1"/>
    </source>
</evidence>
<feature type="transmembrane region" description="Helical" evidence="1">
    <location>
        <begin position="372"/>
        <end position="397"/>
    </location>
</feature>
<dbReference type="AlphaFoldDB" id="A0A7C4D6V9"/>
<accession>A0A7C4D6V9</accession>
<evidence type="ECO:0000256" key="1">
    <source>
        <dbReference type="SAM" id="Phobius"/>
    </source>
</evidence>
<keyword evidence="1" id="KW-0812">Transmembrane</keyword>
<feature type="transmembrane region" description="Helical" evidence="1">
    <location>
        <begin position="119"/>
        <end position="138"/>
    </location>
</feature>
<protein>
    <recommendedName>
        <fullName evidence="3">Polysaccharide biosynthesis protein</fullName>
    </recommendedName>
</protein>
<feature type="transmembrane region" description="Helical" evidence="1">
    <location>
        <begin position="158"/>
        <end position="174"/>
    </location>
</feature>
<organism evidence="2">
    <name type="scientific">Staphylothermus marinus</name>
    <dbReference type="NCBI Taxonomy" id="2280"/>
    <lineage>
        <taxon>Archaea</taxon>
        <taxon>Thermoproteota</taxon>
        <taxon>Thermoprotei</taxon>
        <taxon>Desulfurococcales</taxon>
        <taxon>Desulfurococcaceae</taxon>
        <taxon>Staphylothermus</taxon>
    </lineage>
</organism>
<dbReference type="EMBL" id="DTBJ01000016">
    <property type="protein sequence ID" value="HGM58381.1"/>
    <property type="molecule type" value="Genomic_DNA"/>
</dbReference>
<keyword evidence="1" id="KW-1133">Transmembrane helix</keyword>
<keyword evidence="1" id="KW-0472">Membrane</keyword>
<sequence length="513" mass="59179">MNNDDNEIEELRGVRVRYSTIVNYVSHIYRLGVAVLFAIITTRKLSVEEYGLFTTLIALATLFTSIYDIWNFWIIRYNARKRYELVSSCFFINTVYAPIAFTLILVLSIYYVSMLKTQYIYFIISGILVLINLLFTYFRSISLSTKPFIEGKVSIIEHSVRIIMAYILVVVFSLKLLGALLTVILTITSSLPIYYLFFKKYRVELPKPGFNSKNVLLLIKNSYISLVSTLHDFLRQLDRPLLTALTNSTLASAYIGVSYVPRSVILQSSSAFTASLSARLLRKPIREDIDYILRISLIINTGLLLLLIMLSKPLLSLFREEYIEANVLFIIFSLESFIYVFLTIFVSIASSIEREDLDKFGLELVDTALFKLRFYMFTTGLTVVLISSITVFMLQNIGFKDPVILGLPFSISWLVSTFFLTIYGYKTALKKIEFNIPWIEVLYTIISCIITFTITSFFNLTNIVIRNVWIDVPKVFFSAVIVLATYFSFEFILSKWFRNFVKTIVNYLMSRVL</sequence>
<feature type="transmembrane region" description="Helical" evidence="1">
    <location>
        <begin position="437"/>
        <end position="455"/>
    </location>
</feature>
<name>A0A7C4D6V9_STAMA</name>
<gene>
    <name evidence="2" type="ORF">ENU14_02185</name>
</gene>
<feature type="transmembrane region" description="Helical" evidence="1">
    <location>
        <begin position="85"/>
        <end position="113"/>
    </location>
</feature>
<feature type="transmembrane region" description="Helical" evidence="1">
    <location>
        <begin position="330"/>
        <end position="352"/>
    </location>
</feature>
<feature type="transmembrane region" description="Helical" evidence="1">
    <location>
        <begin position="291"/>
        <end position="310"/>
    </location>
</feature>
<proteinExistence type="predicted"/>
<evidence type="ECO:0008006" key="3">
    <source>
        <dbReference type="Google" id="ProtNLM"/>
    </source>
</evidence>
<comment type="caution">
    <text evidence="2">The sequence shown here is derived from an EMBL/GenBank/DDBJ whole genome shotgun (WGS) entry which is preliminary data.</text>
</comment>
<feature type="transmembrane region" description="Helical" evidence="1">
    <location>
        <begin position="403"/>
        <end position="425"/>
    </location>
</feature>
<reference evidence="2" key="1">
    <citation type="journal article" date="2020" name="mSystems">
        <title>Genome- and Community-Level Interaction Insights into Carbon Utilization and Element Cycling Functions of Hydrothermarchaeota in Hydrothermal Sediment.</title>
        <authorList>
            <person name="Zhou Z."/>
            <person name="Liu Y."/>
            <person name="Xu W."/>
            <person name="Pan J."/>
            <person name="Luo Z.H."/>
            <person name="Li M."/>
        </authorList>
    </citation>
    <scope>NUCLEOTIDE SEQUENCE [LARGE SCALE GENOMIC DNA]</scope>
    <source>
        <strain evidence="2">SpSt-642</strain>
    </source>
</reference>
<feature type="transmembrane region" description="Helical" evidence="1">
    <location>
        <begin position="52"/>
        <end position="73"/>
    </location>
</feature>
<feature type="transmembrane region" description="Helical" evidence="1">
    <location>
        <begin position="180"/>
        <end position="198"/>
    </location>
</feature>